<dbReference type="PROSITE" id="PS51782">
    <property type="entry name" value="LYSM"/>
    <property type="match status" value="1"/>
</dbReference>
<evidence type="ECO:0000256" key="1">
    <source>
        <dbReference type="SAM" id="SignalP"/>
    </source>
</evidence>
<dbReference type="Gene3D" id="6.20.240.60">
    <property type="match status" value="1"/>
</dbReference>
<proteinExistence type="predicted"/>
<dbReference type="InterPro" id="IPR042047">
    <property type="entry name" value="SleB_dom1"/>
</dbReference>
<reference evidence="3" key="1">
    <citation type="submission" date="2020-09" db="EMBL/GenBank/DDBJ databases">
        <title>A novel bacterium of genus Paenibacillus, isolated from South China Sea.</title>
        <authorList>
            <person name="Huang H."/>
            <person name="Mo K."/>
            <person name="Hu Y."/>
        </authorList>
    </citation>
    <scope>NUCLEOTIDE SEQUENCE</scope>
    <source>
        <strain evidence="3">IB182493</strain>
    </source>
</reference>
<dbReference type="InterPro" id="IPR018392">
    <property type="entry name" value="LysM"/>
</dbReference>
<name>A0A927CMA0_9BACL</name>
<dbReference type="CDD" id="cd00118">
    <property type="entry name" value="LysM"/>
    <property type="match status" value="1"/>
</dbReference>
<keyword evidence="3" id="KW-0378">Hydrolase</keyword>
<sequence>MNGRRKPAGKRLLITVWAMLLICVWPLSAAAAQQEKAEIAKGVSVTLDGEAVKLSDPARALDGRLFMPVAHIASLFGAKIEWDKVNEEATIHNAYGDTIVLGNGVPVVYFNKGRYMMDEAPFIFEGRMYIPLRHVAELMHAKVYWNAATETAELQTVQPAVVADGYGLAEIGEQYGSSSAELLKRNGLESAESVKAGTELRVVVPAVLANEAEPFTEKDLQLLAKITQIEAGSESYEGQLGVANVILNRVKSSSFPDTIHGVIYAGSQFPPAHNGLLDKSKPNASVLRAAKDALNGKNNVVGAVYFFNPEISKGSFWSSLDVVATIGHHSFAK</sequence>
<protein>
    <submittedName>
        <fullName evidence="3">Cell wall hydrolase</fullName>
    </submittedName>
</protein>
<dbReference type="Gene3D" id="1.10.10.2520">
    <property type="entry name" value="Cell wall hydrolase SleB, domain 1"/>
    <property type="match status" value="1"/>
</dbReference>
<feature type="chain" id="PRO_5037531948" evidence="1">
    <location>
        <begin position="32"/>
        <end position="333"/>
    </location>
</feature>
<dbReference type="RefSeq" id="WP_190860339.1">
    <property type="nucleotide sequence ID" value="NZ_JACXIY010000012.1"/>
</dbReference>
<evidence type="ECO:0000313" key="4">
    <source>
        <dbReference type="Proteomes" id="UP000632125"/>
    </source>
</evidence>
<evidence type="ECO:0000313" key="3">
    <source>
        <dbReference type="EMBL" id="MBD2868776.1"/>
    </source>
</evidence>
<dbReference type="AlphaFoldDB" id="A0A927CMA0"/>
<feature type="signal peptide" evidence="1">
    <location>
        <begin position="1"/>
        <end position="31"/>
    </location>
</feature>
<dbReference type="InterPro" id="IPR011105">
    <property type="entry name" value="Cell_wall_hydrolase_SleB"/>
</dbReference>
<keyword evidence="1" id="KW-0732">Signal</keyword>
<keyword evidence="4" id="KW-1185">Reference proteome</keyword>
<dbReference type="Proteomes" id="UP000632125">
    <property type="component" value="Unassembled WGS sequence"/>
</dbReference>
<dbReference type="EMBL" id="JACXIY010000012">
    <property type="protein sequence ID" value="MBD2868776.1"/>
    <property type="molecule type" value="Genomic_DNA"/>
</dbReference>
<accession>A0A927CMA0</accession>
<feature type="domain" description="LysM" evidence="2">
    <location>
        <begin position="158"/>
        <end position="202"/>
    </location>
</feature>
<evidence type="ECO:0000259" key="2">
    <source>
        <dbReference type="PROSITE" id="PS51782"/>
    </source>
</evidence>
<dbReference type="Pfam" id="PF07833">
    <property type="entry name" value="Cu_amine_oxidN1"/>
    <property type="match status" value="1"/>
</dbReference>
<organism evidence="3 4">
    <name type="scientific">Paenibacillus arenilitoris</name>
    <dbReference type="NCBI Taxonomy" id="2772299"/>
    <lineage>
        <taxon>Bacteria</taxon>
        <taxon>Bacillati</taxon>
        <taxon>Bacillota</taxon>
        <taxon>Bacilli</taxon>
        <taxon>Bacillales</taxon>
        <taxon>Paenibacillaceae</taxon>
        <taxon>Paenibacillus</taxon>
    </lineage>
</organism>
<dbReference type="InterPro" id="IPR012854">
    <property type="entry name" value="Cu_amine_oxidase-like_N"/>
</dbReference>
<dbReference type="Gene3D" id="3.30.457.10">
    <property type="entry name" value="Copper amine oxidase-like, N-terminal domain"/>
    <property type="match status" value="1"/>
</dbReference>
<gene>
    <name evidence="3" type="ORF">IDH41_09310</name>
</gene>
<dbReference type="Pfam" id="PF07486">
    <property type="entry name" value="Hydrolase_2"/>
    <property type="match status" value="1"/>
</dbReference>
<comment type="caution">
    <text evidence="3">The sequence shown here is derived from an EMBL/GenBank/DDBJ whole genome shotgun (WGS) entry which is preliminary data.</text>
</comment>
<dbReference type="GO" id="GO:0016787">
    <property type="term" value="F:hydrolase activity"/>
    <property type="evidence" value="ECO:0007669"/>
    <property type="project" value="UniProtKB-KW"/>
</dbReference>
<dbReference type="InterPro" id="IPR036582">
    <property type="entry name" value="Mao_N_sf"/>
</dbReference>
<dbReference type="SUPFAM" id="SSF55383">
    <property type="entry name" value="Copper amine oxidase, domain N"/>
    <property type="match status" value="1"/>
</dbReference>